<keyword evidence="1" id="KW-0732">Signal</keyword>
<feature type="chain" id="PRO_5013077588" description="DUF4189 domain-containing protein" evidence="1">
    <location>
        <begin position="30"/>
        <end position="176"/>
    </location>
</feature>
<evidence type="ECO:0000313" key="4">
    <source>
        <dbReference type="Proteomes" id="UP000197904"/>
    </source>
</evidence>
<evidence type="ECO:0000259" key="2">
    <source>
        <dbReference type="Pfam" id="PF13827"/>
    </source>
</evidence>
<accession>A0A246L242</accession>
<proteinExistence type="predicted"/>
<dbReference type="Pfam" id="PF13827">
    <property type="entry name" value="DUF4189"/>
    <property type="match status" value="1"/>
</dbReference>
<protein>
    <recommendedName>
        <fullName evidence="2">DUF4189 domain-containing protein</fullName>
    </recommendedName>
</protein>
<evidence type="ECO:0000256" key="1">
    <source>
        <dbReference type="SAM" id="SignalP"/>
    </source>
</evidence>
<dbReference type="AlphaFoldDB" id="A0A246L242"/>
<feature type="signal peptide" evidence="1">
    <location>
        <begin position="1"/>
        <end position="29"/>
    </location>
</feature>
<dbReference type="EMBL" id="NIXP01000018">
    <property type="protein sequence ID" value="OWR34946.1"/>
    <property type="molecule type" value="Genomic_DNA"/>
</dbReference>
<gene>
    <name evidence="3" type="ORF">CEE55_04445</name>
</gene>
<comment type="caution">
    <text evidence="3">The sequence shown here is derived from an EMBL/GenBank/DDBJ whole genome shotgun (WGS) entry which is preliminary data.</text>
</comment>
<reference evidence="3 4" key="1">
    <citation type="submission" date="2017-06" db="EMBL/GenBank/DDBJ databases">
        <authorList>
            <person name="Kim H.J."/>
            <person name="Triplett B.A."/>
        </authorList>
    </citation>
    <scope>NUCLEOTIDE SEQUENCE [LARGE SCALE GENOMIC DNA]</scope>
    <source>
        <strain evidence="3 4">S18795</strain>
    </source>
</reference>
<sequence length="176" mass="18003">MSWRFTLLRSGRVILGLLLAAVFQSAAFAEGGCPPGQYPIGGQGVQGCAPIPGAGDGSLKTPQPGGKWIKTWGAISVSPEGASGVSTGRRSKSDAEAEAVMQCRQSGGRACRTSFSYENQCVAAVVPSSGSGGTSFGGKATVDEAIQLATRLCIRDGGQGCHVVYTACSAPEYVRK</sequence>
<feature type="domain" description="DUF4189" evidence="2">
    <location>
        <begin position="72"/>
        <end position="168"/>
    </location>
</feature>
<name>A0A246L242_9GAMM</name>
<evidence type="ECO:0000313" key="3">
    <source>
        <dbReference type="EMBL" id="OWR34946.1"/>
    </source>
</evidence>
<dbReference type="RefSeq" id="WP_088475943.1">
    <property type="nucleotide sequence ID" value="NZ_AP024684.1"/>
</dbReference>
<organism evidence="3 4">
    <name type="scientific">Stenotrophomonas pavanii</name>
    <dbReference type="NCBI Taxonomy" id="487698"/>
    <lineage>
        <taxon>Bacteria</taxon>
        <taxon>Pseudomonadati</taxon>
        <taxon>Pseudomonadota</taxon>
        <taxon>Gammaproteobacteria</taxon>
        <taxon>Lysobacterales</taxon>
        <taxon>Lysobacteraceae</taxon>
        <taxon>Stenotrophomonas</taxon>
    </lineage>
</organism>
<dbReference type="Proteomes" id="UP000197904">
    <property type="component" value="Unassembled WGS sequence"/>
</dbReference>
<dbReference type="InterPro" id="IPR025240">
    <property type="entry name" value="DUF4189"/>
</dbReference>